<evidence type="ECO:0000256" key="1">
    <source>
        <dbReference type="ARBA" id="ARBA00007274"/>
    </source>
</evidence>
<accession>A0AAJ1CEW4</accession>
<evidence type="ECO:0000313" key="3">
    <source>
        <dbReference type="Proteomes" id="UP001205035"/>
    </source>
</evidence>
<name>A0AAJ1CEW4_9BACT</name>
<dbReference type="Proteomes" id="UP001205035">
    <property type="component" value="Unassembled WGS sequence"/>
</dbReference>
<dbReference type="Gene3D" id="2.160.10.10">
    <property type="entry name" value="Hexapeptide repeat proteins"/>
    <property type="match status" value="1"/>
</dbReference>
<organism evidence="2 3">
    <name type="scientific">Alistipes onderdonkii</name>
    <dbReference type="NCBI Taxonomy" id="328813"/>
    <lineage>
        <taxon>Bacteria</taxon>
        <taxon>Pseudomonadati</taxon>
        <taxon>Bacteroidota</taxon>
        <taxon>Bacteroidia</taxon>
        <taxon>Bacteroidales</taxon>
        <taxon>Rikenellaceae</taxon>
        <taxon>Alistipes</taxon>
    </lineage>
</organism>
<dbReference type="SUPFAM" id="SSF51161">
    <property type="entry name" value="Trimeric LpxA-like enzymes"/>
    <property type="match status" value="1"/>
</dbReference>
<dbReference type="RefSeq" id="WP_018696984.1">
    <property type="nucleotide sequence ID" value="NZ_AP025562.1"/>
</dbReference>
<comment type="similarity">
    <text evidence="1">Belongs to the transferase hexapeptide repeat family.</text>
</comment>
<reference evidence="2" key="1">
    <citation type="submission" date="2022-06" db="EMBL/GenBank/DDBJ databases">
        <title>Isolation of gut microbiota from human fecal samples.</title>
        <authorList>
            <person name="Pamer E.G."/>
            <person name="Barat B."/>
            <person name="Waligurski E."/>
            <person name="Medina S."/>
            <person name="Paddock L."/>
            <person name="Mostad J."/>
        </authorList>
    </citation>
    <scope>NUCLEOTIDE SEQUENCE</scope>
    <source>
        <strain evidence="2">DFI.6.22</strain>
    </source>
</reference>
<gene>
    <name evidence="2" type="ORF">NE651_08820</name>
</gene>
<dbReference type="InterPro" id="IPR050179">
    <property type="entry name" value="Trans_hexapeptide_repeat"/>
</dbReference>
<dbReference type="AlphaFoldDB" id="A0AAJ1CEW4"/>
<dbReference type="InterPro" id="IPR011004">
    <property type="entry name" value="Trimer_LpxA-like_sf"/>
</dbReference>
<evidence type="ECO:0000313" key="2">
    <source>
        <dbReference type="EMBL" id="MCQ5082993.1"/>
    </source>
</evidence>
<sequence>MKRWLIASILFLLPSCIAFPLVRIFGGEGYSFGRKSRIGFSLILTSGIYLGEGAVIQSGNLILTKSIHLGTRSRIQRMNLLKGRFRVQLDAEAVINKYNRILSASSNLRESELILGINAIIGVSHFIDMTASVRLGANSILAGIGSQLWTHGFYHSRSGAARWRVDGSISIGQNVYVGSRVLICSDVCICDAVTVGAGAVVAKSLTEPGLYVGQALRYKEFDPDQAICHYAKVADRIYEKRQSHKNGGAQ</sequence>
<dbReference type="PANTHER" id="PTHR43300">
    <property type="entry name" value="ACETYLTRANSFERASE"/>
    <property type="match status" value="1"/>
</dbReference>
<comment type="caution">
    <text evidence="2">The sequence shown here is derived from an EMBL/GenBank/DDBJ whole genome shotgun (WGS) entry which is preliminary data.</text>
</comment>
<dbReference type="EMBL" id="JANGBQ010000010">
    <property type="protein sequence ID" value="MCQ5082993.1"/>
    <property type="molecule type" value="Genomic_DNA"/>
</dbReference>
<proteinExistence type="inferred from homology"/>
<evidence type="ECO:0008006" key="4">
    <source>
        <dbReference type="Google" id="ProtNLM"/>
    </source>
</evidence>
<protein>
    <recommendedName>
        <fullName evidence="4">Acyltransferase</fullName>
    </recommendedName>
</protein>